<dbReference type="AlphaFoldDB" id="A0AAN9HZI5"/>
<accession>A0AAN9HZI5</accession>
<organism evidence="1 2">
    <name type="scientific">Crotalaria pallida</name>
    <name type="common">Smooth rattlebox</name>
    <name type="synonym">Crotalaria striata</name>
    <dbReference type="NCBI Taxonomy" id="3830"/>
    <lineage>
        <taxon>Eukaryota</taxon>
        <taxon>Viridiplantae</taxon>
        <taxon>Streptophyta</taxon>
        <taxon>Embryophyta</taxon>
        <taxon>Tracheophyta</taxon>
        <taxon>Spermatophyta</taxon>
        <taxon>Magnoliopsida</taxon>
        <taxon>eudicotyledons</taxon>
        <taxon>Gunneridae</taxon>
        <taxon>Pentapetalae</taxon>
        <taxon>rosids</taxon>
        <taxon>fabids</taxon>
        <taxon>Fabales</taxon>
        <taxon>Fabaceae</taxon>
        <taxon>Papilionoideae</taxon>
        <taxon>50 kb inversion clade</taxon>
        <taxon>genistoids sensu lato</taxon>
        <taxon>core genistoids</taxon>
        <taxon>Crotalarieae</taxon>
        <taxon>Crotalaria</taxon>
    </lineage>
</organism>
<comment type="caution">
    <text evidence="1">The sequence shown here is derived from an EMBL/GenBank/DDBJ whole genome shotgun (WGS) entry which is preliminary data.</text>
</comment>
<name>A0AAN9HZI5_CROPI</name>
<reference evidence="1 2" key="1">
    <citation type="submission" date="2024-01" db="EMBL/GenBank/DDBJ databases">
        <title>The genomes of 5 underutilized Papilionoideae crops provide insights into root nodulation and disease resistanc.</title>
        <authorList>
            <person name="Yuan L."/>
        </authorList>
    </citation>
    <scope>NUCLEOTIDE SEQUENCE [LARGE SCALE GENOMIC DNA]</scope>
    <source>
        <strain evidence="1">ZHUSHIDOU_FW_LH</strain>
        <tissue evidence="1">Leaf</tissue>
    </source>
</reference>
<dbReference type="EMBL" id="JAYWIO010000005">
    <property type="protein sequence ID" value="KAK7259524.1"/>
    <property type="molecule type" value="Genomic_DNA"/>
</dbReference>
<protein>
    <recommendedName>
        <fullName evidence="3">RNase H type-1 domain-containing protein</fullName>
    </recommendedName>
</protein>
<proteinExistence type="predicted"/>
<evidence type="ECO:0008006" key="3">
    <source>
        <dbReference type="Google" id="ProtNLM"/>
    </source>
</evidence>
<evidence type="ECO:0000313" key="1">
    <source>
        <dbReference type="EMBL" id="KAK7259524.1"/>
    </source>
</evidence>
<gene>
    <name evidence="1" type="ORF">RIF29_25133</name>
</gene>
<evidence type="ECO:0000313" key="2">
    <source>
        <dbReference type="Proteomes" id="UP001372338"/>
    </source>
</evidence>
<sequence length="272" mass="30539">MVHDGFIHSGDQVNNVVEWVRDLIIAETKSWNRDLIYSTLSSSEAALITQTPLRRSWSKDSLIWRHTKEGIYTVRSGYICALTSDASQGESSSSHSDDRQLRKKIWAVKSIPRDVQHIWFASSLVVRIVVEDDTSFLHWIDRMLHAANSSESSMIFELMYVIWQRRNEWVFDKRKVDISTILNRAASLAVPAVEDVPKMSCTNLHNSHPGAVVVHVDAARKKNNNTVAGVLVLDQDGKFVAAANSLLQESMDATSAGGFALDGPLNFSWTWV</sequence>
<dbReference type="Proteomes" id="UP001372338">
    <property type="component" value="Unassembled WGS sequence"/>
</dbReference>
<keyword evidence="2" id="KW-1185">Reference proteome</keyword>